<reference evidence="2" key="1">
    <citation type="submission" date="2013-01" db="EMBL/GenBank/DDBJ databases">
        <title>Draft Genome Sequence of a Mulberry Tree, Morus notabilis C.K. Schneid.</title>
        <authorList>
            <person name="He N."/>
            <person name="Zhao S."/>
        </authorList>
    </citation>
    <scope>NUCLEOTIDE SEQUENCE</scope>
</reference>
<name>W9R273_9ROSA</name>
<dbReference type="AlphaFoldDB" id="W9R273"/>
<protein>
    <submittedName>
        <fullName evidence="1">Uncharacterized protein</fullName>
    </submittedName>
</protein>
<accession>W9R273</accession>
<proteinExistence type="predicted"/>
<dbReference type="EMBL" id="KE344182">
    <property type="protein sequence ID" value="EXB54484.1"/>
    <property type="molecule type" value="Genomic_DNA"/>
</dbReference>
<dbReference type="Proteomes" id="UP000030645">
    <property type="component" value="Unassembled WGS sequence"/>
</dbReference>
<gene>
    <name evidence="1" type="ORF">L484_019045</name>
</gene>
<organism evidence="1 2">
    <name type="scientific">Morus notabilis</name>
    <dbReference type="NCBI Taxonomy" id="981085"/>
    <lineage>
        <taxon>Eukaryota</taxon>
        <taxon>Viridiplantae</taxon>
        <taxon>Streptophyta</taxon>
        <taxon>Embryophyta</taxon>
        <taxon>Tracheophyta</taxon>
        <taxon>Spermatophyta</taxon>
        <taxon>Magnoliopsida</taxon>
        <taxon>eudicotyledons</taxon>
        <taxon>Gunneridae</taxon>
        <taxon>Pentapetalae</taxon>
        <taxon>rosids</taxon>
        <taxon>fabids</taxon>
        <taxon>Rosales</taxon>
        <taxon>Moraceae</taxon>
        <taxon>Moreae</taxon>
        <taxon>Morus</taxon>
    </lineage>
</organism>
<evidence type="ECO:0000313" key="1">
    <source>
        <dbReference type="EMBL" id="EXB54484.1"/>
    </source>
</evidence>
<evidence type="ECO:0000313" key="2">
    <source>
        <dbReference type="Proteomes" id="UP000030645"/>
    </source>
</evidence>
<sequence length="155" mass="16956">MLSLSSIRTHSTFVILDLLTPRFCIRIRFRNHQPVLISRQASSKLKSDAPSPKAFSVIRSLISFHNEIRFAISVGQAARSMGFMSVIIGEVEVVIGWLKVLVDKMVNGGCWVDGSGREVVEEAAVGGHSTVEIQSGSLALKRLQLPIMESNHGKA</sequence>
<keyword evidence="2" id="KW-1185">Reference proteome</keyword>